<keyword evidence="1" id="KW-0812">Transmembrane</keyword>
<reference evidence="3" key="1">
    <citation type="journal article" date="2019" name="Int. J. Syst. Evol. Microbiol.">
        <title>The Global Catalogue of Microorganisms (GCM) 10K type strain sequencing project: providing services to taxonomists for standard genome sequencing and annotation.</title>
        <authorList>
            <consortium name="The Broad Institute Genomics Platform"/>
            <consortium name="The Broad Institute Genome Sequencing Center for Infectious Disease"/>
            <person name="Wu L."/>
            <person name="Ma J."/>
        </authorList>
    </citation>
    <scope>NUCLEOTIDE SEQUENCE [LARGE SCALE GENOMIC DNA]</scope>
    <source>
        <strain evidence="3">JCM 17543</strain>
    </source>
</reference>
<accession>A0ABP7LG97</accession>
<evidence type="ECO:0000313" key="3">
    <source>
        <dbReference type="Proteomes" id="UP001500827"/>
    </source>
</evidence>
<gene>
    <name evidence="2" type="ORF">GCM10022276_18960</name>
</gene>
<feature type="transmembrane region" description="Helical" evidence="1">
    <location>
        <begin position="53"/>
        <end position="75"/>
    </location>
</feature>
<evidence type="ECO:0000256" key="1">
    <source>
        <dbReference type="SAM" id="Phobius"/>
    </source>
</evidence>
<keyword evidence="3" id="KW-1185">Reference proteome</keyword>
<dbReference type="RefSeq" id="WP_344699448.1">
    <property type="nucleotide sequence ID" value="NZ_BAABBM010000001.1"/>
</dbReference>
<sequence>MPQPDPVPSPRYTLMRRFWRIFRLLALLSIVIAAIAVVLVARGDPATHVHMLIATALGVSLMVLLGSGLMTLVFLSSSSGHDDQAAASHQENEEK</sequence>
<keyword evidence="1" id="KW-1133">Transmembrane helix</keyword>
<dbReference type="EMBL" id="BAABBM010000001">
    <property type="protein sequence ID" value="GAA3900335.1"/>
    <property type="molecule type" value="Genomic_DNA"/>
</dbReference>
<keyword evidence="1" id="KW-0472">Membrane</keyword>
<proteinExistence type="predicted"/>
<name>A0ABP7LG97_9SPHN</name>
<evidence type="ECO:0000313" key="2">
    <source>
        <dbReference type="EMBL" id="GAA3900335.1"/>
    </source>
</evidence>
<dbReference type="Proteomes" id="UP001500827">
    <property type="component" value="Unassembled WGS sequence"/>
</dbReference>
<organism evidence="2 3">
    <name type="scientific">Sphingomonas limnosediminicola</name>
    <dbReference type="NCBI Taxonomy" id="940133"/>
    <lineage>
        <taxon>Bacteria</taxon>
        <taxon>Pseudomonadati</taxon>
        <taxon>Pseudomonadota</taxon>
        <taxon>Alphaproteobacteria</taxon>
        <taxon>Sphingomonadales</taxon>
        <taxon>Sphingomonadaceae</taxon>
        <taxon>Sphingomonas</taxon>
    </lineage>
</organism>
<comment type="caution">
    <text evidence="2">The sequence shown here is derived from an EMBL/GenBank/DDBJ whole genome shotgun (WGS) entry which is preliminary data.</text>
</comment>
<protein>
    <submittedName>
        <fullName evidence="2">Uncharacterized protein</fullName>
    </submittedName>
</protein>
<feature type="transmembrane region" description="Helical" evidence="1">
    <location>
        <begin position="21"/>
        <end position="41"/>
    </location>
</feature>